<sequence length="81" mass="8532">YSGSGSDNHLGPLLPSYGQDFSAAYSNGRIPSPPYPSPLCLLKNPPKTLLSPDRPTAPPSLAAPLTASSWRAKLQRSVVLS</sequence>
<dbReference type="AlphaFoldDB" id="A0A9E7KPD1"/>
<protein>
    <submittedName>
        <fullName evidence="1">Uncharacterized protein</fullName>
    </submittedName>
</protein>
<evidence type="ECO:0000313" key="1">
    <source>
        <dbReference type="EMBL" id="URE28748.1"/>
    </source>
</evidence>
<dbReference type="OrthoDB" id="5857104at2759"/>
<feature type="non-terminal residue" evidence="1">
    <location>
        <position position="1"/>
    </location>
</feature>
<proteinExistence type="predicted"/>
<keyword evidence="2" id="KW-1185">Reference proteome</keyword>
<gene>
    <name evidence="1" type="ORF">MUK42_02237</name>
</gene>
<dbReference type="EMBL" id="CP097510">
    <property type="protein sequence ID" value="URE28748.1"/>
    <property type="molecule type" value="Genomic_DNA"/>
</dbReference>
<accession>A0A9E7KPD1</accession>
<reference evidence="1" key="1">
    <citation type="submission" date="2022-05" db="EMBL/GenBank/DDBJ databases">
        <title>The Musa troglodytarum L. genome provides insights into the mechanism of non-climacteric behaviour and enrichment of carotenoids.</title>
        <authorList>
            <person name="Wang J."/>
        </authorList>
    </citation>
    <scope>NUCLEOTIDE SEQUENCE</scope>
    <source>
        <tissue evidence="1">Leaf</tissue>
    </source>
</reference>
<evidence type="ECO:0000313" key="2">
    <source>
        <dbReference type="Proteomes" id="UP001055439"/>
    </source>
</evidence>
<organism evidence="1 2">
    <name type="scientific">Musa troglodytarum</name>
    <name type="common">fe'i banana</name>
    <dbReference type="NCBI Taxonomy" id="320322"/>
    <lineage>
        <taxon>Eukaryota</taxon>
        <taxon>Viridiplantae</taxon>
        <taxon>Streptophyta</taxon>
        <taxon>Embryophyta</taxon>
        <taxon>Tracheophyta</taxon>
        <taxon>Spermatophyta</taxon>
        <taxon>Magnoliopsida</taxon>
        <taxon>Liliopsida</taxon>
        <taxon>Zingiberales</taxon>
        <taxon>Musaceae</taxon>
        <taxon>Musa</taxon>
    </lineage>
</organism>
<dbReference type="Proteomes" id="UP001055439">
    <property type="component" value="Chromosome 8"/>
</dbReference>
<name>A0A9E7KPD1_9LILI</name>